<evidence type="ECO:0008006" key="4">
    <source>
        <dbReference type="Google" id="ProtNLM"/>
    </source>
</evidence>
<keyword evidence="1" id="KW-0812">Transmembrane</keyword>
<reference evidence="2 3" key="1">
    <citation type="journal article" date="2014" name="Int. J. Syst. Evol. Microbiol.">
        <title>Thermococcus paralvinellae sp. nov. and Thermococcus cleftensis sp. nov. of hyperthermophilic heterotrophs from deep-sea hydrothermal vents.</title>
        <authorList>
            <person name="Hensley S.A."/>
            <person name="Jung J.H."/>
            <person name="Park C.S."/>
            <person name="Holden J.F."/>
        </authorList>
    </citation>
    <scope>NUCLEOTIDE SEQUENCE [LARGE SCALE GENOMIC DNA]</scope>
    <source>
        <strain evidence="2 3">ES1</strain>
    </source>
</reference>
<proteinExistence type="predicted"/>
<dbReference type="HOGENOM" id="CLU_1640059_0_0_2"/>
<keyword evidence="1" id="KW-0472">Membrane</keyword>
<dbReference type="InterPro" id="IPR026898">
    <property type="entry name" value="PrsW"/>
</dbReference>
<dbReference type="Pfam" id="PF13367">
    <property type="entry name" value="PrsW-protease"/>
    <property type="match status" value="1"/>
</dbReference>
<keyword evidence="3" id="KW-1185">Reference proteome</keyword>
<dbReference type="AlphaFoldDB" id="W0I6H5"/>
<keyword evidence="1" id="KW-1133">Transmembrane helix</keyword>
<organism evidence="2 3">
    <name type="scientific">Thermococcus paralvinellae</name>
    <dbReference type="NCBI Taxonomy" id="582419"/>
    <lineage>
        <taxon>Archaea</taxon>
        <taxon>Methanobacteriati</taxon>
        <taxon>Methanobacteriota</taxon>
        <taxon>Thermococci</taxon>
        <taxon>Thermococcales</taxon>
        <taxon>Thermococcaceae</taxon>
        <taxon>Thermococcus</taxon>
    </lineage>
</organism>
<sequence length="161" mass="18182">MSTAIVLESKNRNNFDFVMLFHMLIIFGVFIDPKIAAAINTRVLMHFGELVVGITAGFVEEFLKIFSALLLYYMFKNSINAPAVLYGIAIASLFAMYEGLMVYYNTFDTLTLRIITHTLYTGVYFEIVHSRNKHPLMGYLASALLHALYNTRAYLITVGGT</sequence>
<feature type="transmembrane region" description="Helical" evidence="1">
    <location>
        <begin position="12"/>
        <end position="31"/>
    </location>
</feature>
<dbReference type="Proteomes" id="UP000019027">
    <property type="component" value="Chromosome"/>
</dbReference>
<dbReference type="GO" id="GO:0008233">
    <property type="term" value="F:peptidase activity"/>
    <property type="evidence" value="ECO:0007669"/>
    <property type="project" value="InterPro"/>
</dbReference>
<feature type="transmembrane region" description="Helical" evidence="1">
    <location>
        <begin position="51"/>
        <end position="72"/>
    </location>
</feature>
<dbReference type="EMBL" id="CP006965">
    <property type="protein sequence ID" value="AHF80040.1"/>
    <property type="molecule type" value="Genomic_DNA"/>
</dbReference>
<evidence type="ECO:0000313" key="2">
    <source>
        <dbReference type="EMBL" id="AHF80040.1"/>
    </source>
</evidence>
<evidence type="ECO:0000313" key="3">
    <source>
        <dbReference type="Proteomes" id="UP000019027"/>
    </source>
</evidence>
<accession>W0I6H5</accession>
<name>W0I6H5_9EURY</name>
<feature type="transmembrane region" description="Helical" evidence="1">
    <location>
        <begin position="84"/>
        <end position="104"/>
    </location>
</feature>
<protein>
    <recommendedName>
        <fullName evidence="4">PrsW family intramembrane metalloprotease</fullName>
    </recommendedName>
</protein>
<evidence type="ECO:0000256" key="1">
    <source>
        <dbReference type="SAM" id="Phobius"/>
    </source>
</evidence>
<gene>
    <name evidence="2" type="ORF">TES1_0652</name>
</gene>
<dbReference type="KEGG" id="ths:TES1_0652"/>